<dbReference type="EMBL" id="NBIV01000062">
    <property type="protein sequence ID" value="PXF45374.1"/>
    <property type="molecule type" value="Genomic_DNA"/>
</dbReference>
<dbReference type="OrthoDB" id="10564236at2759"/>
<reference evidence="2 3" key="1">
    <citation type="journal article" date="2018" name="Mol. Biol. Evol.">
        <title>Analysis of the draft genome of the red seaweed Gracilariopsis chorda provides insights into genome size evolution in Rhodophyta.</title>
        <authorList>
            <person name="Lee J."/>
            <person name="Yang E.C."/>
            <person name="Graf L."/>
            <person name="Yang J.H."/>
            <person name="Qiu H."/>
            <person name="Zel Zion U."/>
            <person name="Chan C.X."/>
            <person name="Stephens T.G."/>
            <person name="Weber A.P.M."/>
            <person name="Boo G.H."/>
            <person name="Boo S.M."/>
            <person name="Kim K.M."/>
            <person name="Shin Y."/>
            <person name="Jung M."/>
            <person name="Lee S.J."/>
            <person name="Yim H.S."/>
            <person name="Lee J.H."/>
            <person name="Bhattacharya D."/>
            <person name="Yoon H.S."/>
        </authorList>
    </citation>
    <scope>NUCLEOTIDE SEQUENCE [LARGE SCALE GENOMIC DNA]</scope>
    <source>
        <strain evidence="2 3">SKKU-2015</strain>
        <tissue evidence="2">Whole body</tissue>
    </source>
</reference>
<gene>
    <name evidence="2" type="ORF">BWQ96_04894</name>
</gene>
<proteinExistence type="predicted"/>
<accession>A0A2V3ITD9</accession>
<keyword evidence="1" id="KW-0175">Coiled coil</keyword>
<keyword evidence="3" id="KW-1185">Reference proteome</keyword>
<comment type="caution">
    <text evidence="2">The sequence shown here is derived from an EMBL/GenBank/DDBJ whole genome shotgun (WGS) entry which is preliminary data.</text>
</comment>
<feature type="coiled-coil region" evidence="1">
    <location>
        <begin position="75"/>
        <end position="102"/>
    </location>
</feature>
<dbReference type="Proteomes" id="UP000247409">
    <property type="component" value="Unassembled WGS sequence"/>
</dbReference>
<organism evidence="2 3">
    <name type="scientific">Gracilariopsis chorda</name>
    <dbReference type="NCBI Taxonomy" id="448386"/>
    <lineage>
        <taxon>Eukaryota</taxon>
        <taxon>Rhodophyta</taxon>
        <taxon>Florideophyceae</taxon>
        <taxon>Rhodymeniophycidae</taxon>
        <taxon>Gracilariales</taxon>
        <taxon>Gracilariaceae</taxon>
        <taxon>Gracilariopsis</taxon>
    </lineage>
</organism>
<sequence>MVHAPLSRRSVLQAAAFSLAGIASAALAASNIDIKELKEDVKELEYDEEVTEVGPDPVEKNITRIKKKELEPSYKVEERELIKEEEEEYKAMVKKEAEEDARIKAKFSKPN</sequence>
<dbReference type="InterPro" id="IPR006311">
    <property type="entry name" value="TAT_signal"/>
</dbReference>
<evidence type="ECO:0000313" key="3">
    <source>
        <dbReference type="Proteomes" id="UP000247409"/>
    </source>
</evidence>
<protein>
    <submittedName>
        <fullName evidence="2">Uncharacterized protein</fullName>
    </submittedName>
</protein>
<evidence type="ECO:0000313" key="2">
    <source>
        <dbReference type="EMBL" id="PXF45374.1"/>
    </source>
</evidence>
<dbReference type="AlphaFoldDB" id="A0A2V3ITD9"/>
<evidence type="ECO:0000256" key="1">
    <source>
        <dbReference type="SAM" id="Coils"/>
    </source>
</evidence>
<dbReference type="PROSITE" id="PS51318">
    <property type="entry name" value="TAT"/>
    <property type="match status" value="1"/>
</dbReference>
<name>A0A2V3ITD9_9FLOR</name>